<dbReference type="PANTHER" id="PTHR11351">
    <property type="entry name" value="ACYL-COA DESATURASE"/>
    <property type="match status" value="1"/>
</dbReference>
<evidence type="ECO:0000256" key="4">
    <source>
        <dbReference type="ARBA" id="ARBA00022692"/>
    </source>
</evidence>
<evidence type="ECO:0000259" key="12">
    <source>
        <dbReference type="PROSITE" id="PS50255"/>
    </source>
</evidence>
<dbReference type="GO" id="GO:0005789">
    <property type="term" value="C:endoplasmic reticulum membrane"/>
    <property type="evidence" value="ECO:0007669"/>
    <property type="project" value="TreeGrafter"/>
</dbReference>
<reference evidence="13 14" key="1">
    <citation type="submission" date="2018-02" db="EMBL/GenBank/DDBJ databases">
        <title>The genomes of Aspergillus section Nigri reveals drivers in fungal speciation.</title>
        <authorList>
            <consortium name="DOE Joint Genome Institute"/>
            <person name="Vesth T.C."/>
            <person name="Nybo J."/>
            <person name="Theobald S."/>
            <person name="Brandl J."/>
            <person name="Frisvad J.C."/>
            <person name="Nielsen K.F."/>
            <person name="Lyhne E.K."/>
            <person name="Kogle M.E."/>
            <person name="Kuo A."/>
            <person name="Riley R."/>
            <person name="Clum A."/>
            <person name="Nolan M."/>
            <person name="Lipzen A."/>
            <person name="Salamov A."/>
            <person name="Henrissat B."/>
            <person name="Wiebenga A."/>
            <person name="De vries R.P."/>
            <person name="Grigoriev I.V."/>
            <person name="Mortensen U.H."/>
            <person name="Andersen M.R."/>
            <person name="Baker S.E."/>
        </authorList>
    </citation>
    <scope>NUCLEOTIDE SEQUENCE [LARGE SCALE GENOMIC DNA]</scope>
    <source>
        <strain evidence="13 14">CBS 115571</strain>
    </source>
</reference>
<keyword evidence="10" id="KW-0275">Fatty acid biosynthesis</keyword>
<evidence type="ECO:0000256" key="3">
    <source>
        <dbReference type="ARBA" id="ARBA00022516"/>
    </source>
</evidence>
<feature type="transmembrane region" description="Helical" evidence="11">
    <location>
        <begin position="162"/>
        <end position="183"/>
    </location>
</feature>
<keyword evidence="5" id="KW-0276">Fatty acid metabolism</keyword>
<dbReference type="InterPro" id="IPR036400">
    <property type="entry name" value="Cyt_B5-like_heme/steroid_sf"/>
</dbReference>
<keyword evidence="6 11" id="KW-1133">Transmembrane helix</keyword>
<keyword evidence="8" id="KW-0443">Lipid metabolism</keyword>
<keyword evidence="7" id="KW-0560">Oxidoreductase</keyword>
<evidence type="ECO:0000313" key="13">
    <source>
        <dbReference type="EMBL" id="PYI15467.1"/>
    </source>
</evidence>
<dbReference type="Proteomes" id="UP000249829">
    <property type="component" value="Unassembled WGS sequence"/>
</dbReference>
<dbReference type="PIRSF" id="PIRSF000345">
    <property type="entry name" value="OLE1"/>
    <property type="match status" value="1"/>
</dbReference>
<comment type="subcellular location">
    <subcellularLocation>
        <location evidence="1">Membrane</location>
        <topology evidence="1">Multi-pass membrane protein</topology>
    </subcellularLocation>
</comment>
<dbReference type="PROSITE" id="PS50255">
    <property type="entry name" value="CYTOCHROME_B5_2"/>
    <property type="match status" value="1"/>
</dbReference>
<feature type="domain" description="Cytochrome b5 heme-binding" evidence="12">
    <location>
        <begin position="301"/>
        <end position="370"/>
    </location>
</feature>
<feature type="transmembrane region" description="Helical" evidence="11">
    <location>
        <begin position="72"/>
        <end position="94"/>
    </location>
</feature>
<dbReference type="SMART" id="SM01117">
    <property type="entry name" value="Cyt-b5"/>
    <property type="match status" value="1"/>
</dbReference>
<keyword evidence="3" id="KW-0444">Lipid biosynthesis</keyword>
<protein>
    <submittedName>
        <fullName evidence="13">Putative acyl-CoA desaturase</fullName>
    </submittedName>
</protein>
<evidence type="ECO:0000256" key="5">
    <source>
        <dbReference type="ARBA" id="ARBA00022832"/>
    </source>
</evidence>
<comment type="similarity">
    <text evidence="2">Belongs to the fatty acid desaturase type 1 family.</text>
</comment>
<evidence type="ECO:0000256" key="7">
    <source>
        <dbReference type="ARBA" id="ARBA00023002"/>
    </source>
</evidence>
<dbReference type="PRINTS" id="PR00075">
    <property type="entry name" value="FACDDSATRASE"/>
</dbReference>
<dbReference type="InterPro" id="IPR015876">
    <property type="entry name" value="Acyl-CoA_DS"/>
</dbReference>
<evidence type="ECO:0000313" key="14">
    <source>
        <dbReference type="Proteomes" id="UP000249829"/>
    </source>
</evidence>
<evidence type="ECO:0000256" key="2">
    <source>
        <dbReference type="ARBA" id="ARBA00009295"/>
    </source>
</evidence>
<dbReference type="EMBL" id="KZ825186">
    <property type="protein sequence ID" value="PYI15467.1"/>
    <property type="molecule type" value="Genomic_DNA"/>
</dbReference>
<dbReference type="SUPFAM" id="SSF55856">
    <property type="entry name" value="Cytochrome b5-like heme/steroid binding domain"/>
    <property type="match status" value="1"/>
</dbReference>
<evidence type="ECO:0000256" key="9">
    <source>
        <dbReference type="ARBA" id="ARBA00023136"/>
    </source>
</evidence>
<feature type="transmembrane region" description="Helical" evidence="11">
    <location>
        <begin position="12"/>
        <end position="34"/>
    </location>
</feature>
<dbReference type="CDD" id="cd03505">
    <property type="entry name" value="Delta9-FADS-like"/>
    <property type="match status" value="1"/>
</dbReference>
<keyword evidence="14" id="KW-1185">Reference proteome</keyword>
<keyword evidence="4 11" id="KW-0812">Transmembrane</keyword>
<organism evidence="13 14">
    <name type="scientific">Aspergillus violaceofuscus (strain CBS 115571)</name>
    <dbReference type="NCBI Taxonomy" id="1450538"/>
    <lineage>
        <taxon>Eukaryota</taxon>
        <taxon>Fungi</taxon>
        <taxon>Dikarya</taxon>
        <taxon>Ascomycota</taxon>
        <taxon>Pezizomycotina</taxon>
        <taxon>Eurotiomycetes</taxon>
        <taxon>Eurotiomycetidae</taxon>
        <taxon>Eurotiales</taxon>
        <taxon>Aspergillaceae</taxon>
        <taxon>Aspergillus</taxon>
    </lineage>
</organism>
<feature type="transmembrane region" description="Helical" evidence="11">
    <location>
        <begin position="40"/>
        <end position="60"/>
    </location>
</feature>
<sequence length="393" mass="45098">MSLLEVSWHRKIRWIPTVTLIILPICAVCLVPWVPLSKEVFWLMIGYGFHTGLCITAGYHRLWSHRAYRASFVLRLYLAIFGAAALEAPIRWWARCSRAHHRYTDTDEDPYSIRRGLFHAHLGWMVLAKPQAQPPGKIQRTRRHIDLSDLDADAVVVWQSRYYALLALLMGWGFPTVVGGVLFRDWMGGLLYGGIIKMVLVHHSTFCINSLAHYLGDRPYDDQVTPRDSFLAAVLTLGEGYHNFHHTFLSDYRNGVRWYHYDCTKWAIAGWAIERARLQEMQKALTRRMEALPQAVPVEKLLRVDWAEYRGMVEKGRFLVAVDGVVHDVGAFMAEHLGGELLIQAWVGKDATMAFHAGIYRHTKVARNILASRGACPPWSWHRNPFRKAPKSC</sequence>
<dbReference type="STRING" id="1450538.A0A2V5HU83"/>
<evidence type="ECO:0000256" key="11">
    <source>
        <dbReference type="SAM" id="Phobius"/>
    </source>
</evidence>
<evidence type="ECO:0000256" key="8">
    <source>
        <dbReference type="ARBA" id="ARBA00023098"/>
    </source>
</evidence>
<dbReference type="Gene3D" id="3.10.120.10">
    <property type="entry name" value="Cytochrome b5-like heme/steroid binding domain"/>
    <property type="match status" value="1"/>
</dbReference>
<dbReference type="GO" id="GO:0006636">
    <property type="term" value="P:unsaturated fatty acid biosynthetic process"/>
    <property type="evidence" value="ECO:0007669"/>
    <property type="project" value="InterPro"/>
</dbReference>
<dbReference type="Pfam" id="PF00173">
    <property type="entry name" value="Cyt-b5"/>
    <property type="match status" value="1"/>
</dbReference>
<evidence type="ECO:0000256" key="1">
    <source>
        <dbReference type="ARBA" id="ARBA00004141"/>
    </source>
</evidence>
<proteinExistence type="inferred from homology"/>
<dbReference type="GO" id="GO:0004768">
    <property type="term" value="F:stearoyl-CoA 9-desaturase activity"/>
    <property type="evidence" value="ECO:0007669"/>
    <property type="project" value="InterPro"/>
</dbReference>
<dbReference type="AlphaFoldDB" id="A0A2V5HU83"/>
<name>A0A2V5HU83_ASPV1</name>
<dbReference type="InterPro" id="IPR001199">
    <property type="entry name" value="Cyt_B5-like_heme/steroid-bd"/>
</dbReference>
<accession>A0A2V5HU83</accession>
<keyword evidence="9 11" id="KW-0472">Membrane</keyword>
<dbReference type="PANTHER" id="PTHR11351:SF31">
    <property type="entry name" value="DESATURASE 1, ISOFORM A-RELATED"/>
    <property type="match status" value="1"/>
</dbReference>
<gene>
    <name evidence="13" type="ORF">BO99DRAFT_484526</name>
</gene>
<dbReference type="InterPro" id="IPR009160">
    <property type="entry name" value="Acyl-CoA_deSatase_haem/ster-bd"/>
</dbReference>
<dbReference type="OMA" id="IFDIRWI"/>
<evidence type="ECO:0000256" key="6">
    <source>
        <dbReference type="ARBA" id="ARBA00022989"/>
    </source>
</evidence>
<dbReference type="GO" id="GO:0005506">
    <property type="term" value="F:iron ion binding"/>
    <property type="evidence" value="ECO:0007669"/>
    <property type="project" value="TreeGrafter"/>
</dbReference>
<evidence type="ECO:0000256" key="10">
    <source>
        <dbReference type="ARBA" id="ARBA00023160"/>
    </source>
</evidence>